<reference evidence="2" key="1">
    <citation type="submission" date="2015-01" db="EMBL/GenBank/DDBJ databases">
        <authorList>
            <person name="Aksoy S."/>
            <person name="Warren W."/>
            <person name="Wilson R.K."/>
        </authorList>
    </citation>
    <scope>NUCLEOTIDE SEQUENCE [LARGE SCALE GENOMIC DNA]</scope>
    <source>
        <strain evidence="2">IAEA</strain>
    </source>
</reference>
<accession>A0A1B0BE26</accession>
<dbReference type="Proteomes" id="UP000092460">
    <property type="component" value="Unassembled WGS sequence"/>
</dbReference>
<keyword evidence="2" id="KW-1185">Reference proteome</keyword>
<proteinExistence type="predicted"/>
<dbReference type="EMBL" id="JXJN01012749">
    <property type="status" value="NOT_ANNOTATED_CDS"/>
    <property type="molecule type" value="Genomic_DNA"/>
</dbReference>
<evidence type="ECO:0000313" key="1">
    <source>
        <dbReference type="EnsemblMetazoa" id="GPPI027063-PA"/>
    </source>
</evidence>
<organism evidence="1 2">
    <name type="scientific">Glossina palpalis gambiensis</name>
    <dbReference type="NCBI Taxonomy" id="67801"/>
    <lineage>
        <taxon>Eukaryota</taxon>
        <taxon>Metazoa</taxon>
        <taxon>Ecdysozoa</taxon>
        <taxon>Arthropoda</taxon>
        <taxon>Hexapoda</taxon>
        <taxon>Insecta</taxon>
        <taxon>Pterygota</taxon>
        <taxon>Neoptera</taxon>
        <taxon>Endopterygota</taxon>
        <taxon>Diptera</taxon>
        <taxon>Brachycera</taxon>
        <taxon>Muscomorpha</taxon>
        <taxon>Hippoboscoidea</taxon>
        <taxon>Glossinidae</taxon>
        <taxon>Glossina</taxon>
    </lineage>
</organism>
<name>A0A1B0BE26_9MUSC</name>
<dbReference type="EnsemblMetazoa" id="GPPI027063-RA">
    <property type="protein sequence ID" value="GPPI027063-PA"/>
    <property type="gene ID" value="GPPI027063"/>
</dbReference>
<evidence type="ECO:0000313" key="2">
    <source>
        <dbReference type="Proteomes" id="UP000092460"/>
    </source>
</evidence>
<reference evidence="1" key="2">
    <citation type="submission" date="2020-05" db="UniProtKB">
        <authorList>
            <consortium name="EnsemblMetazoa"/>
        </authorList>
    </citation>
    <scope>IDENTIFICATION</scope>
    <source>
        <strain evidence="1">IAEA</strain>
    </source>
</reference>
<dbReference type="AlphaFoldDB" id="A0A1B0BE26"/>
<dbReference type="VEuPathDB" id="VectorBase:GPPI027063"/>
<sequence length="148" mass="17487">MSTIKRNHFSATIRKSLGRLRYLNFFYVLPIERKQPLVANLYTLLPYSVNACKMYLHIYMSTKQQHVFCINDERCNRFIASFTTLRDFNHARGWVQVHMLYMRTCVPEIPSIINAAANINGSLLYCGVRVNLKLFDLYIKELFLLYYS</sequence>
<protein>
    <submittedName>
        <fullName evidence="1">Uncharacterized protein</fullName>
    </submittedName>
</protein>